<comment type="caution">
    <text evidence="9">The sequence shown here is derived from an EMBL/GenBank/DDBJ whole genome shotgun (WGS) entry which is preliminary data.</text>
</comment>
<dbReference type="GO" id="GO:0032993">
    <property type="term" value="C:protein-DNA complex"/>
    <property type="evidence" value="ECO:0007669"/>
    <property type="project" value="TreeGrafter"/>
</dbReference>
<dbReference type="SMART" id="SM00448">
    <property type="entry name" value="REC"/>
    <property type="match status" value="1"/>
</dbReference>
<dbReference type="InterPro" id="IPR036388">
    <property type="entry name" value="WH-like_DNA-bd_sf"/>
</dbReference>
<dbReference type="SUPFAM" id="SSF52172">
    <property type="entry name" value="CheY-like"/>
    <property type="match status" value="1"/>
</dbReference>
<feature type="domain" description="OmpR/PhoB-type" evidence="8">
    <location>
        <begin position="132"/>
        <end position="231"/>
    </location>
</feature>
<dbReference type="GO" id="GO:0000976">
    <property type="term" value="F:transcription cis-regulatory region binding"/>
    <property type="evidence" value="ECO:0007669"/>
    <property type="project" value="TreeGrafter"/>
</dbReference>
<dbReference type="SUPFAM" id="SSF46894">
    <property type="entry name" value="C-terminal effector domain of the bipartite response regulators"/>
    <property type="match status" value="1"/>
</dbReference>
<keyword evidence="3 6" id="KW-0238">DNA-binding</keyword>
<gene>
    <name evidence="9" type="ORF">ISG29_10650</name>
</gene>
<feature type="modified residue" description="4-aspartylphosphate" evidence="5">
    <location>
        <position position="54"/>
    </location>
</feature>
<dbReference type="Proteomes" id="UP000656804">
    <property type="component" value="Unassembled WGS sequence"/>
</dbReference>
<dbReference type="PROSITE" id="PS50110">
    <property type="entry name" value="RESPONSE_REGULATORY"/>
    <property type="match status" value="1"/>
</dbReference>
<dbReference type="GO" id="GO:0000156">
    <property type="term" value="F:phosphorelay response regulator activity"/>
    <property type="evidence" value="ECO:0007669"/>
    <property type="project" value="TreeGrafter"/>
</dbReference>
<evidence type="ECO:0000256" key="6">
    <source>
        <dbReference type="PROSITE-ProRule" id="PRU01091"/>
    </source>
</evidence>
<dbReference type="InterPro" id="IPR001867">
    <property type="entry name" value="OmpR/PhoB-type_DNA-bd"/>
</dbReference>
<dbReference type="Gene3D" id="3.40.50.2300">
    <property type="match status" value="1"/>
</dbReference>
<keyword evidence="1 5" id="KW-0597">Phosphoprotein</keyword>
<evidence type="ECO:0000259" key="7">
    <source>
        <dbReference type="PROSITE" id="PS50110"/>
    </source>
</evidence>
<dbReference type="EMBL" id="JADIVZ010000004">
    <property type="protein sequence ID" value="MBF4162153.1"/>
    <property type="molecule type" value="Genomic_DNA"/>
</dbReference>
<keyword evidence="2" id="KW-0805">Transcription regulation</keyword>
<dbReference type="GO" id="GO:0005829">
    <property type="term" value="C:cytosol"/>
    <property type="evidence" value="ECO:0007669"/>
    <property type="project" value="TreeGrafter"/>
</dbReference>
<dbReference type="InterPro" id="IPR001789">
    <property type="entry name" value="Sig_transdc_resp-reg_receiver"/>
</dbReference>
<dbReference type="CDD" id="cd17574">
    <property type="entry name" value="REC_OmpR"/>
    <property type="match status" value="1"/>
</dbReference>
<evidence type="ECO:0000256" key="3">
    <source>
        <dbReference type="ARBA" id="ARBA00023125"/>
    </source>
</evidence>
<keyword evidence="4" id="KW-0804">Transcription</keyword>
<feature type="DNA-binding region" description="OmpR/PhoB-type" evidence="6">
    <location>
        <begin position="132"/>
        <end position="231"/>
    </location>
</feature>
<name>A0A930UWI0_9ACTN</name>
<dbReference type="AlphaFoldDB" id="A0A930UWI0"/>
<evidence type="ECO:0000313" key="9">
    <source>
        <dbReference type="EMBL" id="MBF4162153.1"/>
    </source>
</evidence>
<evidence type="ECO:0000256" key="4">
    <source>
        <dbReference type="ARBA" id="ARBA00023163"/>
    </source>
</evidence>
<proteinExistence type="predicted"/>
<dbReference type="GO" id="GO:0006355">
    <property type="term" value="P:regulation of DNA-templated transcription"/>
    <property type="evidence" value="ECO:0007669"/>
    <property type="project" value="InterPro"/>
</dbReference>
<organism evidence="9 10">
    <name type="scientific">Nocardioides acrostichi</name>
    <dbReference type="NCBI Taxonomy" id="2784339"/>
    <lineage>
        <taxon>Bacteria</taxon>
        <taxon>Bacillati</taxon>
        <taxon>Actinomycetota</taxon>
        <taxon>Actinomycetes</taxon>
        <taxon>Propionibacteriales</taxon>
        <taxon>Nocardioidaceae</taxon>
        <taxon>Nocardioides</taxon>
    </lineage>
</organism>
<dbReference type="Pfam" id="PF00072">
    <property type="entry name" value="Response_reg"/>
    <property type="match status" value="1"/>
</dbReference>
<accession>A0A930UWI0</accession>
<dbReference type="InterPro" id="IPR011006">
    <property type="entry name" value="CheY-like_superfamily"/>
</dbReference>
<sequence length="232" mass="25233">MQPHRALIVDDDPDIASLIEAVLAGLGLETRTALTGADALVIAREFGPDLVTLDLVLPDADGTEVCRRLREFTDAYVIMVTGRTTEVDRLVGLEVGADEYLVKPFSPRELRARATQLLRRPRLGASAAEQPAQETDLGAGLLVEEGTGRARVGEQPVALAPTEQRLLALLVSQPGRAWERVELGREVWAGEFIESDFGLDVQVAGLRRKLRSATDRDVVEVVRGTAYRIVSA</sequence>
<reference evidence="9" key="1">
    <citation type="submission" date="2020-11" db="EMBL/GenBank/DDBJ databases">
        <title>Nocardioides sp. CBS4Y-1, whole genome shotgun sequence.</title>
        <authorList>
            <person name="Tuo L."/>
        </authorList>
    </citation>
    <scope>NUCLEOTIDE SEQUENCE</scope>
    <source>
        <strain evidence="9">CBS4Y-1</strain>
    </source>
</reference>
<dbReference type="PROSITE" id="PS51755">
    <property type="entry name" value="OMPR_PHOB"/>
    <property type="match status" value="1"/>
</dbReference>
<dbReference type="PANTHER" id="PTHR48111">
    <property type="entry name" value="REGULATOR OF RPOS"/>
    <property type="match status" value="1"/>
</dbReference>
<dbReference type="Gene3D" id="1.10.10.10">
    <property type="entry name" value="Winged helix-like DNA-binding domain superfamily/Winged helix DNA-binding domain"/>
    <property type="match status" value="1"/>
</dbReference>
<evidence type="ECO:0000259" key="8">
    <source>
        <dbReference type="PROSITE" id="PS51755"/>
    </source>
</evidence>
<dbReference type="RefSeq" id="WP_194503403.1">
    <property type="nucleotide sequence ID" value="NZ_JADIVZ010000004.1"/>
</dbReference>
<dbReference type="CDD" id="cd00383">
    <property type="entry name" value="trans_reg_C"/>
    <property type="match status" value="1"/>
</dbReference>
<dbReference type="Pfam" id="PF00486">
    <property type="entry name" value="Trans_reg_C"/>
    <property type="match status" value="1"/>
</dbReference>
<dbReference type="InterPro" id="IPR039420">
    <property type="entry name" value="WalR-like"/>
</dbReference>
<evidence type="ECO:0000256" key="1">
    <source>
        <dbReference type="ARBA" id="ARBA00022553"/>
    </source>
</evidence>
<keyword evidence="10" id="KW-1185">Reference proteome</keyword>
<protein>
    <submittedName>
        <fullName evidence="9">Response regulator transcription factor</fullName>
    </submittedName>
</protein>
<evidence type="ECO:0000256" key="2">
    <source>
        <dbReference type="ARBA" id="ARBA00023015"/>
    </source>
</evidence>
<dbReference type="Gene3D" id="6.10.250.690">
    <property type="match status" value="1"/>
</dbReference>
<dbReference type="PANTHER" id="PTHR48111:SF4">
    <property type="entry name" value="DNA-BINDING DUAL TRANSCRIPTIONAL REGULATOR OMPR"/>
    <property type="match status" value="1"/>
</dbReference>
<feature type="domain" description="Response regulatory" evidence="7">
    <location>
        <begin position="5"/>
        <end position="118"/>
    </location>
</feature>
<dbReference type="InterPro" id="IPR016032">
    <property type="entry name" value="Sig_transdc_resp-reg_C-effctor"/>
</dbReference>
<evidence type="ECO:0000313" key="10">
    <source>
        <dbReference type="Proteomes" id="UP000656804"/>
    </source>
</evidence>
<evidence type="ECO:0000256" key="5">
    <source>
        <dbReference type="PROSITE-ProRule" id="PRU00169"/>
    </source>
</evidence>
<dbReference type="SMART" id="SM00862">
    <property type="entry name" value="Trans_reg_C"/>
    <property type="match status" value="1"/>
</dbReference>